<reference evidence="3 4" key="1">
    <citation type="submission" date="2024-07" db="EMBL/GenBank/DDBJ databases">
        <title>Section-level genome sequencing and comparative genomics of Aspergillus sections Usti and Cavernicolus.</title>
        <authorList>
            <consortium name="Lawrence Berkeley National Laboratory"/>
            <person name="Nybo J.L."/>
            <person name="Vesth T.C."/>
            <person name="Theobald S."/>
            <person name="Frisvad J.C."/>
            <person name="Larsen T.O."/>
            <person name="Kjaerboelling I."/>
            <person name="Rothschild-Mancinelli K."/>
            <person name="Lyhne E.K."/>
            <person name="Kogle M.E."/>
            <person name="Barry K."/>
            <person name="Clum A."/>
            <person name="Na H."/>
            <person name="Ledsgaard L."/>
            <person name="Lin J."/>
            <person name="Lipzen A."/>
            <person name="Kuo A."/>
            <person name="Riley R."/>
            <person name="Mondo S."/>
            <person name="Labutti K."/>
            <person name="Haridas S."/>
            <person name="Pangalinan J."/>
            <person name="Salamov A.A."/>
            <person name="Simmons B.A."/>
            <person name="Magnuson J.K."/>
            <person name="Chen J."/>
            <person name="Drula E."/>
            <person name="Henrissat B."/>
            <person name="Wiebenga A."/>
            <person name="Lubbers R.J."/>
            <person name="Gomes A.C."/>
            <person name="Makela M.R."/>
            <person name="Stajich J."/>
            <person name="Grigoriev I.V."/>
            <person name="Mortensen U.H."/>
            <person name="De Vries R.P."/>
            <person name="Baker S.E."/>
            <person name="Andersen M.R."/>
        </authorList>
    </citation>
    <scope>NUCLEOTIDE SEQUENCE [LARGE SCALE GENOMIC DNA]</scope>
    <source>
        <strain evidence="3 4">CBS 209.92</strain>
    </source>
</reference>
<feature type="compositionally biased region" description="Polar residues" evidence="1">
    <location>
        <begin position="224"/>
        <end position="234"/>
    </location>
</feature>
<feature type="region of interest" description="Disordered" evidence="1">
    <location>
        <begin position="16"/>
        <end position="66"/>
    </location>
</feature>
<evidence type="ECO:0000313" key="4">
    <source>
        <dbReference type="Proteomes" id="UP001610563"/>
    </source>
</evidence>
<sequence length="265" mass="30526">MRPYLVLGTLATILALGGSLPPKDKDKDKGDDYDHDQDHEHDNGHGNDYGSDHDHADSKPDSKPDSKSGFHIADYNPLYLLFTRQPSPGCDDYSAGLCGCFCHYQGYPYYICAKDHCQCYGAYVTGCWYAYYYYIGGGYPAPGDWHQPRYPHCPRYPYCMCMNLRRHMSRDRRVFILLRLRIHRRRVSTHHPRRIHPRRANTPRLPHISRRVSTPRPPRTSLPANTTLQPSTLRPPSRVPRYRALDDNSESQWTCGVKQNGVFAS</sequence>
<proteinExistence type="predicted"/>
<keyword evidence="4" id="KW-1185">Reference proteome</keyword>
<keyword evidence="2" id="KW-0732">Signal</keyword>
<evidence type="ECO:0000313" key="3">
    <source>
        <dbReference type="EMBL" id="KAL2799427.1"/>
    </source>
</evidence>
<feature type="compositionally biased region" description="Basic and acidic residues" evidence="1">
    <location>
        <begin position="22"/>
        <end position="66"/>
    </location>
</feature>
<dbReference type="Proteomes" id="UP001610563">
    <property type="component" value="Unassembled WGS sequence"/>
</dbReference>
<accession>A0ABR4GKD2</accession>
<protein>
    <submittedName>
        <fullName evidence="3">Uncharacterized protein</fullName>
    </submittedName>
</protein>
<gene>
    <name evidence="3" type="ORF">BJX66DRAFT_260781</name>
</gene>
<dbReference type="EMBL" id="JBFTWV010000008">
    <property type="protein sequence ID" value="KAL2799427.1"/>
    <property type="molecule type" value="Genomic_DNA"/>
</dbReference>
<feature type="signal peptide" evidence="2">
    <location>
        <begin position="1"/>
        <end position="19"/>
    </location>
</feature>
<feature type="region of interest" description="Disordered" evidence="1">
    <location>
        <begin position="188"/>
        <end position="242"/>
    </location>
</feature>
<evidence type="ECO:0000256" key="1">
    <source>
        <dbReference type="SAM" id="MobiDB-lite"/>
    </source>
</evidence>
<name>A0ABR4GKD2_9EURO</name>
<feature type="chain" id="PRO_5046265570" evidence="2">
    <location>
        <begin position="20"/>
        <end position="265"/>
    </location>
</feature>
<evidence type="ECO:0000256" key="2">
    <source>
        <dbReference type="SAM" id="SignalP"/>
    </source>
</evidence>
<feature type="compositionally biased region" description="Basic residues" evidence="1">
    <location>
        <begin position="188"/>
        <end position="201"/>
    </location>
</feature>
<organism evidence="3 4">
    <name type="scientific">Aspergillus keveii</name>
    <dbReference type="NCBI Taxonomy" id="714993"/>
    <lineage>
        <taxon>Eukaryota</taxon>
        <taxon>Fungi</taxon>
        <taxon>Dikarya</taxon>
        <taxon>Ascomycota</taxon>
        <taxon>Pezizomycotina</taxon>
        <taxon>Eurotiomycetes</taxon>
        <taxon>Eurotiomycetidae</taxon>
        <taxon>Eurotiales</taxon>
        <taxon>Aspergillaceae</taxon>
        <taxon>Aspergillus</taxon>
        <taxon>Aspergillus subgen. Nidulantes</taxon>
    </lineage>
</organism>
<comment type="caution">
    <text evidence="3">The sequence shown here is derived from an EMBL/GenBank/DDBJ whole genome shotgun (WGS) entry which is preliminary data.</text>
</comment>